<evidence type="ECO:0000313" key="3">
    <source>
        <dbReference type="Proteomes" id="UP000199518"/>
    </source>
</evidence>
<dbReference type="Pfam" id="PF01261">
    <property type="entry name" value="AP_endonuc_2"/>
    <property type="match status" value="1"/>
</dbReference>
<keyword evidence="2" id="KW-0413">Isomerase</keyword>
<reference evidence="3" key="1">
    <citation type="submission" date="2016-10" db="EMBL/GenBank/DDBJ databases">
        <authorList>
            <person name="Varghese N."/>
            <person name="Submissions S."/>
        </authorList>
    </citation>
    <scope>NUCLEOTIDE SEQUENCE [LARGE SCALE GENOMIC DNA]</scope>
    <source>
        <strain evidence="3">DSM 26348</strain>
    </source>
</reference>
<feature type="domain" description="Xylose isomerase-like TIM barrel" evidence="1">
    <location>
        <begin position="21"/>
        <end position="251"/>
    </location>
</feature>
<dbReference type="Proteomes" id="UP000199518">
    <property type="component" value="Unassembled WGS sequence"/>
</dbReference>
<dbReference type="GO" id="GO:0016853">
    <property type="term" value="F:isomerase activity"/>
    <property type="evidence" value="ECO:0007669"/>
    <property type="project" value="UniProtKB-KW"/>
</dbReference>
<keyword evidence="3" id="KW-1185">Reference proteome</keyword>
<dbReference type="STRING" id="1576369.SAMN05421753_103321"/>
<evidence type="ECO:0000313" key="2">
    <source>
        <dbReference type="EMBL" id="SFH87859.1"/>
    </source>
</evidence>
<dbReference type="InterPro" id="IPR036237">
    <property type="entry name" value="Xyl_isomerase-like_sf"/>
</dbReference>
<organism evidence="2 3">
    <name type="scientific">Planctomicrobium piriforme</name>
    <dbReference type="NCBI Taxonomy" id="1576369"/>
    <lineage>
        <taxon>Bacteria</taxon>
        <taxon>Pseudomonadati</taxon>
        <taxon>Planctomycetota</taxon>
        <taxon>Planctomycetia</taxon>
        <taxon>Planctomycetales</taxon>
        <taxon>Planctomycetaceae</taxon>
        <taxon>Planctomicrobium</taxon>
    </lineage>
</organism>
<dbReference type="EMBL" id="FOQD01000003">
    <property type="protein sequence ID" value="SFH87859.1"/>
    <property type="molecule type" value="Genomic_DNA"/>
</dbReference>
<dbReference type="PANTHER" id="PTHR12110:SF53">
    <property type="entry name" value="BLR5974 PROTEIN"/>
    <property type="match status" value="1"/>
</dbReference>
<dbReference type="InterPro" id="IPR013022">
    <property type="entry name" value="Xyl_isomerase-like_TIM-brl"/>
</dbReference>
<accession>A0A1I3DMQ2</accession>
<proteinExistence type="predicted"/>
<dbReference type="AlphaFoldDB" id="A0A1I3DMQ2"/>
<dbReference type="SUPFAM" id="SSF51658">
    <property type="entry name" value="Xylose isomerase-like"/>
    <property type="match status" value="1"/>
</dbReference>
<name>A0A1I3DMQ2_9PLAN</name>
<sequence>MRIKISVATASFQMDLRMAIQRAMQMGAHGVQFDLRNELFPGAYGESARRQVLHYLAERNLEVASGHFPLRGTLMDPDRLDQRLAAVADAIEFAASLKIRRMTLRPGPLPEADSPEREDLLQALSELAGVGNRQGVTLCLMPSGDSGEALLRLLEDVKTGPVAVDADLADWVLNNQSYVQEMRTLFRFIGHIEARDAARGLGGKGREVPIGRGEIEWDEVAALLGEMDYTGWINVQRTEGNDRLGDIARGVQYLWNLFSGGME</sequence>
<gene>
    <name evidence="2" type="ORF">SAMN05421753_103321</name>
</gene>
<protein>
    <submittedName>
        <fullName evidence="2">Sugar phosphate isomerase/epimerase</fullName>
    </submittedName>
</protein>
<dbReference type="InterPro" id="IPR050312">
    <property type="entry name" value="IolE/XylAMocC-like"/>
</dbReference>
<dbReference type="RefSeq" id="WP_175517171.1">
    <property type="nucleotide sequence ID" value="NZ_FOQD01000003.1"/>
</dbReference>
<dbReference type="Gene3D" id="3.20.20.150">
    <property type="entry name" value="Divalent-metal-dependent TIM barrel enzymes"/>
    <property type="match status" value="1"/>
</dbReference>
<evidence type="ECO:0000259" key="1">
    <source>
        <dbReference type="Pfam" id="PF01261"/>
    </source>
</evidence>
<dbReference type="PANTHER" id="PTHR12110">
    <property type="entry name" value="HYDROXYPYRUVATE ISOMERASE"/>
    <property type="match status" value="1"/>
</dbReference>